<comment type="caution">
    <text evidence="6">The sequence shown here is derived from an EMBL/GenBank/DDBJ whole genome shotgun (WGS) entry which is preliminary data.</text>
</comment>
<feature type="transmembrane region" description="Helical" evidence="4">
    <location>
        <begin position="262"/>
        <end position="280"/>
    </location>
</feature>
<evidence type="ECO:0000313" key="6">
    <source>
        <dbReference type="EMBL" id="MFM0638119.1"/>
    </source>
</evidence>
<accession>A0ABW9DTY6</accession>
<keyword evidence="7" id="KW-1185">Reference proteome</keyword>
<name>A0ABW9DTY6_9BURK</name>
<feature type="transmembrane region" description="Helical" evidence="4">
    <location>
        <begin position="83"/>
        <end position="104"/>
    </location>
</feature>
<dbReference type="PROSITE" id="PS50850">
    <property type="entry name" value="MFS"/>
    <property type="match status" value="1"/>
</dbReference>
<feature type="transmembrane region" description="Helical" evidence="4">
    <location>
        <begin position="150"/>
        <end position="170"/>
    </location>
</feature>
<proteinExistence type="predicted"/>
<feature type="transmembrane region" description="Helical" evidence="4">
    <location>
        <begin position="31"/>
        <end position="52"/>
    </location>
</feature>
<dbReference type="PANTHER" id="PTHR11360">
    <property type="entry name" value="MONOCARBOXYLATE TRANSPORTER"/>
    <property type="match status" value="1"/>
</dbReference>
<feature type="transmembrane region" description="Helical" evidence="4">
    <location>
        <begin position="286"/>
        <end position="309"/>
    </location>
</feature>
<feature type="transmembrane region" description="Helical" evidence="4">
    <location>
        <begin position="321"/>
        <end position="342"/>
    </location>
</feature>
<reference evidence="6 7" key="1">
    <citation type="journal article" date="2024" name="Chem. Sci.">
        <title>Discovery of megapolipeptins by genome mining of a Burkholderiales bacteria collection.</title>
        <authorList>
            <person name="Paulo B.S."/>
            <person name="Recchia M.J.J."/>
            <person name="Lee S."/>
            <person name="Fergusson C.H."/>
            <person name="Romanowski S.B."/>
            <person name="Hernandez A."/>
            <person name="Krull N."/>
            <person name="Liu D.Y."/>
            <person name="Cavanagh H."/>
            <person name="Bos A."/>
            <person name="Gray C.A."/>
            <person name="Murphy B.T."/>
            <person name="Linington R.G."/>
            <person name="Eustaquio A.S."/>
        </authorList>
    </citation>
    <scope>NUCLEOTIDE SEQUENCE [LARGE SCALE GENOMIC DNA]</scope>
    <source>
        <strain evidence="6 7">RL17-338-BIC-A</strain>
    </source>
</reference>
<dbReference type="SUPFAM" id="SSF103473">
    <property type="entry name" value="MFS general substrate transporter"/>
    <property type="match status" value="1"/>
</dbReference>
<dbReference type="EMBL" id="JAQQCF010000012">
    <property type="protein sequence ID" value="MFM0638119.1"/>
    <property type="molecule type" value="Genomic_DNA"/>
</dbReference>
<feature type="transmembrane region" description="Helical" evidence="4">
    <location>
        <begin position="198"/>
        <end position="222"/>
    </location>
</feature>
<dbReference type="RefSeq" id="WP_408337039.1">
    <property type="nucleotide sequence ID" value="NZ_JAQQCF010000012.1"/>
</dbReference>
<feature type="transmembrane region" description="Helical" evidence="4">
    <location>
        <begin position="354"/>
        <end position="371"/>
    </location>
</feature>
<feature type="transmembrane region" description="Helical" evidence="4">
    <location>
        <begin position="59"/>
        <end position="77"/>
    </location>
</feature>
<evidence type="ECO:0000256" key="1">
    <source>
        <dbReference type="ARBA" id="ARBA00022692"/>
    </source>
</evidence>
<protein>
    <submittedName>
        <fullName evidence="6">MFS transporter</fullName>
    </submittedName>
</protein>
<evidence type="ECO:0000256" key="3">
    <source>
        <dbReference type="ARBA" id="ARBA00023136"/>
    </source>
</evidence>
<dbReference type="InterPro" id="IPR020846">
    <property type="entry name" value="MFS_dom"/>
</dbReference>
<dbReference type="InterPro" id="IPR011701">
    <property type="entry name" value="MFS"/>
</dbReference>
<dbReference type="InterPro" id="IPR036259">
    <property type="entry name" value="MFS_trans_sf"/>
</dbReference>
<evidence type="ECO:0000259" key="5">
    <source>
        <dbReference type="PROSITE" id="PS50850"/>
    </source>
</evidence>
<keyword evidence="3 4" id="KW-0472">Membrane</keyword>
<keyword evidence="2 4" id="KW-1133">Transmembrane helix</keyword>
<dbReference type="PANTHER" id="PTHR11360:SF290">
    <property type="entry name" value="MONOCARBOXYLATE MFS PERMEASE"/>
    <property type="match status" value="1"/>
</dbReference>
<feature type="domain" description="Major facilitator superfamily (MFS) profile" evidence="5">
    <location>
        <begin position="1"/>
        <end position="376"/>
    </location>
</feature>
<keyword evidence="1 4" id="KW-0812">Transmembrane</keyword>
<feature type="transmembrane region" description="Helical" evidence="4">
    <location>
        <begin position="234"/>
        <end position="255"/>
    </location>
</feature>
<sequence>MFGPSTVAVLSFGIFIGPISSEFGWSRTQTALASTFVSYTVMLIAPLQGYLVDRFGPRRTILCSIPLFAFAIGFLYFLPPVKWVYYGAWVLVTVCGIGIFPISYLRLVGTWFDRRLGLAIGIANAGIGLGGALLPLILSGVLERWGWRAGFLAMGVLAAAVTYPAAFLFVREKPELAMDEHVVVDGVSVKEATATGAFLLLALAFILLGVVNTALVVHQVPILLDAGLSLQRAAAVQATFGVFVIVGRVATGFLIDYLSAYLVMMSVVVGASLACVAYAFGVSGNVAFICGALLGMLIGAEFDFLSVVLKRLYGLRSFGKLYGILFAIFQLGAGVGTALLPVMREQDGSYRNGLLLFSAILGVCACLLFVLHRNTRAYGKETHNPRHA</sequence>
<evidence type="ECO:0000313" key="7">
    <source>
        <dbReference type="Proteomes" id="UP001629432"/>
    </source>
</evidence>
<gene>
    <name evidence="6" type="ORF">PQQ63_15565</name>
</gene>
<dbReference type="Proteomes" id="UP001629432">
    <property type="component" value="Unassembled WGS sequence"/>
</dbReference>
<dbReference type="Gene3D" id="1.20.1250.20">
    <property type="entry name" value="MFS general substrate transporter like domains"/>
    <property type="match status" value="2"/>
</dbReference>
<organism evidence="6 7">
    <name type="scientific">Paraburkholderia metrosideri</name>
    <dbReference type="NCBI Taxonomy" id="580937"/>
    <lineage>
        <taxon>Bacteria</taxon>
        <taxon>Pseudomonadati</taxon>
        <taxon>Pseudomonadota</taxon>
        <taxon>Betaproteobacteria</taxon>
        <taxon>Burkholderiales</taxon>
        <taxon>Burkholderiaceae</taxon>
        <taxon>Paraburkholderia</taxon>
    </lineage>
</organism>
<evidence type="ECO:0000256" key="2">
    <source>
        <dbReference type="ARBA" id="ARBA00022989"/>
    </source>
</evidence>
<dbReference type="InterPro" id="IPR050327">
    <property type="entry name" value="Proton-linked_MCT"/>
</dbReference>
<evidence type="ECO:0000256" key="4">
    <source>
        <dbReference type="SAM" id="Phobius"/>
    </source>
</evidence>
<dbReference type="Pfam" id="PF07690">
    <property type="entry name" value="MFS_1"/>
    <property type="match status" value="1"/>
</dbReference>
<feature type="transmembrane region" description="Helical" evidence="4">
    <location>
        <begin position="116"/>
        <end position="138"/>
    </location>
</feature>